<evidence type="ECO:0000256" key="1">
    <source>
        <dbReference type="SAM" id="Phobius"/>
    </source>
</evidence>
<comment type="caution">
    <text evidence="2">The sequence shown here is derived from an EMBL/GenBank/DDBJ whole genome shotgun (WGS) entry which is preliminary data.</text>
</comment>
<dbReference type="Proteomes" id="UP001597062">
    <property type="component" value="Unassembled WGS sequence"/>
</dbReference>
<evidence type="ECO:0000313" key="3">
    <source>
        <dbReference type="Proteomes" id="UP001597062"/>
    </source>
</evidence>
<dbReference type="EMBL" id="JBHTJR010000042">
    <property type="protein sequence ID" value="MFD0992998.1"/>
    <property type="molecule type" value="Genomic_DNA"/>
</dbReference>
<protein>
    <recommendedName>
        <fullName evidence="4">DUF5673 domain-containing protein</fullName>
    </recommendedName>
</protein>
<feature type="transmembrane region" description="Helical" evidence="1">
    <location>
        <begin position="63"/>
        <end position="82"/>
    </location>
</feature>
<keyword evidence="1" id="KW-0812">Transmembrane</keyword>
<accession>A0ABW3JR60</accession>
<proteinExistence type="predicted"/>
<evidence type="ECO:0000313" key="2">
    <source>
        <dbReference type="EMBL" id="MFD0992998.1"/>
    </source>
</evidence>
<dbReference type="RefSeq" id="WP_386106825.1">
    <property type="nucleotide sequence ID" value="NZ_JBHTJR010000042.1"/>
</dbReference>
<gene>
    <name evidence="2" type="ORF">ACFQ1U_07255</name>
</gene>
<feature type="transmembrane region" description="Helical" evidence="1">
    <location>
        <begin position="94"/>
        <end position="112"/>
    </location>
</feature>
<keyword evidence="3" id="KW-1185">Reference proteome</keyword>
<evidence type="ECO:0008006" key="4">
    <source>
        <dbReference type="Google" id="ProtNLM"/>
    </source>
</evidence>
<organism evidence="2 3">
    <name type="scientific">Tenacibaculum geojense</name>
    <dbReference type="NCBI Taxonomy" id="915352"/>
    <lineage>
        <taxon>Bacteria</taxon>
        <taxon>Pseudomonadati</taxon>
        <taxon>Bacteroidota</taxon>
        <taxon>Flavobacteriia</taxon>
        <taxon>Flavobacteriales</taxon>
        <taxon>Flavobacteriaceae</taxon>
        <taxon>Tenacibaculum</taxon>
    </lineage>
</organism>
<keyword evidence="1" id="KW-1133">Transmembrane helix</keyword>
<sequence length="173" mass="20570">MVKDYTRKVTHQNYKNSKKLKKYYHRVEKKLHKKYKIYEKTKRSKESYKLINKDFIVTKHDRWGTTLIGGGVSLCFFLIFIWPSDEPLNGADKFFMVLTFLLTIFFIIYGFTQPYKEHILNRRDGLLTMTGFFWQKNITMPFKKVEFTYSTGGEDGIGAFLLQVSRPKISLHQ</sequence>
<reference evidence="3" key="1">
    <citation type="journal article" date="2019" name="Int. J. Syst. Evol. Microbiol.">
        <title>The Global Catalogue of Microorganisms (GCM) 10K type strain sequencing project: providing services to taxonomists for standard genome sequencing and annotation.</title>
        <authorList>
            <consortium name="The Broad Institute Genomics Platform"/>
            <consortium name="The Broad Institute Genome Sequencing Center for Infectious Disease"/>
            <person name="Wu L."/>
            <person name="Ma J."/>
        </authorList>
    </citation>
    <scope>NUCLEOTIDE SEQUENCE [LARGE SCALE GENOMIC DNA]</scope>
    <source>
        <strain evidence="3">CCUG 60527</strain>
    </source>
</reference>
<keyword evidence="1" id="KW-0472">Membrane</keyword>
<name>A0ABW3JR60_9FLAO</name>